<dbReference type="InterPro" id="IPR001680">
    <property type="entry name" value="WD40_rpt"/>
</dbReference>
<feature type="repeat" description="WD" evidence="6">
    <location>
        <begin position="117"/>
        <end position="151"/>
    </location>
</feature>
<dbReference type="SUPFAM" id="SSF50978">
    <property type="entry name" value="WD40 repeat-like"/>
    <property type="match status" value="1"/>
</dbReference>
<evidence type="ECO:0000256" key="4">
    <source>
        <dbReference type="ARBA" id="ARBA00022737"/>
    </source>
</evidence>
<dbReference type="Gene3D" id="2.130.10.10">
    <property type="entry name" value="YVTN repeat-like/Quinoprotein amine dehydrogenase"/>
    <property type="match status" value="1"/>
</dbReference>
<dbReference type="VEuPathDB" id="FungiDB:CXQ87_000898"/>
<name>A0A2V1AJC3_9ASCO</name>
<evidence type="ECO:0000256" key="6">
    <source>
        <dbReference type="PROSITE-ProRule" id="PRU00221"/>
    </source>
</evidence>
<proteinExistence type="inferred from homology"/>
<evidence type="ECO:0000256" key="1">
    <source>
        <dbReference type="ARBA" id="ARBA00004123"/>
    </source>
</evidence>
<feature type="repeat" description="WD" evidence="6">
    <location>
        <begin position="26"/>
        <end position="67"/>
    </location>
</feature>
<protein>
    <submittedName>
        <fullName evidence="7">Uncharacterized protein</fullName>
    </submittedName>
</protein>
<comment type="similarity">
    <text evidence="2">Belongs to the WD repeat SWD2 family.</text>
</comment>
<dbReference type="SMART" id="SM00320">
    <property type="entry name" value="WD40"/>
    <property type="match status" value="3"/>
</dbReference>
<reference evidence="7 8" key="1">
    <citation type="submission" date="2017-12" db="EMBL/GenBank/DDBJ databases">
        <title>Genome Sequence of the Amphotericin B-resistant Candida duobushaemulonii strain, B09383.</title>
        <authorList>
            <person name="Chow N.A."/>
            <person name="Gade L."/>
            <person name="Batra D."/>
            <person name="Rowe L.A."/>
            <person name="Loparev V.N."/>
            <person name="Litvintseva A.P."/>
        </authorList>
    </citation>
    <scope>NUCLEOTIDE SEQUENCE [LARGE SCALE GENOMIC DNA]</scope>
    <source>
        <strain evidence="7 8">B09383</strain>
    </source>
</reference>
<evidence type="ECO:0000256" key="2">
    <source>
        <dbReference type="ARBA" id="ARBA00005616"/>
    </source>
</evidence>
<keyword evidence="8" id="KW-1185">Reference proteome</keyword>
<comment type="caution">
    <text evidence="7">The sequence shown here is derived from an EMBL/GenBank/DDBJ whole genome shotgun (WGS) entry which is preliminary data.</text>
</comment>
<dbReference type="GeneID" id="37000899"/>
<dbReference type="GO" id="GO:0003682">
    <property type="term" value="F:chromatin binding"/>
    <property type="evidence" value="ECO:0007669"/>
    <property type="project" value="TreeGrafter"/>
</dbReference>
<comment type="subcellular location">
    <subcellularLocation>
        <location evidence="1">Nucleus</location>
    </subcellularLocation>
</comment>
<evidence type="ECO:0000256" key="5">
    <source>
        <dbReference type="ARBA" id="ARBA00023242"/>
    </source>
</evidence>
<dbReference type="Pfam" id="PF00400">
    <property type="entry name" value="WD40"/>
    <property type="match status" value="2"/>
</dbReference>
<dbReference type="PANTHER" id="PTHR19861">
    <property type="entry name" value="WD40 REPEAT PROTEIN SWD2"/>
    <property type="match status" value="1"/>
</dbReference>
<dbReference type="InterPro" id="IPR036322">
    <property type="entry name" value="WD40_repeat_dom_sf"/>
</dbReference>
<dbReference type="PROSITE" id="PS50082">
    <property type="entry name" value="WD_REPEATS_2"/>
    <property type="match status" value="2"/>
</dbReference>
<dbReference type="GO" id="GO:0048188">
    <property type="term" value="C:Set1C/COMPASS complex"/>
    <property type="evidence" value="ECO:0007669"/>
    <property type="project" value="TreeGrafter"/>
</dbReference>
<dbReference type="InterPro" id="IPR015943">
    <property type="entry name" value="WD40/YVTN_repeat-like_dom_sf"/>
</dbReference>
<accession>A0A2V1AJC3</accession>
<keyword evidence="3 6" id="KW-0853">WD repeat</keyword>
<sequence>MSKKASTTVAITDKVLSTLRPAKNLSHHDGASVTSLDFDDSGQFLISAGVDRSIQLYDCHKGTSVKKIQSQKYGAHLARFTHHDHCCLYASTPSSETDADHSLRYLSLNTKSYLRYFRGHKDQVTALEVNPVSETFLTASADHTVKHWDLRLTTPSGNINAGQAALVAYDPQGIVFAIASSPDESGNGSVAFYDTASYEKGSFAKSKVSCTPGQKWTKLEFSNNGKLLLIGTDSSQHYVLDAMSGRLLTCLSAVDEPQNGWLRFNYATSGSVTFTSCGKFVFAGSPSGPVSLYDVSKVKASESNEPVIRPFKDLQGYGVSKIVAFNPKLLNVATADDSVVLWSPDVDGEAS</sequence>
<dbReference type="Proteomes" id="UP000244406">
    <property type="component" value="Unassembled WGS sequence"/>
</dbReference>
<dbReference type="InterPro" id="IPR037867">
    <property type="entry name" value="Swd2/WDR82"/>
</dbReference>
<keyword evidence="5" id="KW-0539">Nucleus</keyword>
<gene>
    <name evidence="7" type="ORF">CXQ87_000898</name>
</gene>
<dbReference type="AlphaFoldDB" id="A0A2V1AJC3"/>
<dbReference type="RefSeq" id="XP_025338928.1">
    <property type="nucleotide sequence ID" value="XM_025479455.1"/>
</dbReference>
<dbReference type="EMBL" id="PKFP01000008">
    <property type="protein sequence ID" value="PVH17988.1"/>
    <property type="molecule type" value="Genomic_DNA"/>
</dbReference>
<evidence type="ECO:0000313" key="7">
    <source>
        <dbReference type="EMBL" id="PVH17988.1"/>
    </source>
</evidence>
<organism evidence="7 8">
    <name type="scientific">Candidozyma duobushaemuli</name>
    <dbReference type="NCBI Taxonomy" id="1231522"/>
    <lineage>
        <taxon>Eukaryota</taxon>
        <taxon>Fungi</taxon>
        <taxon>Dikarya</taxon>
        <taxon>Ascomycota</taxon>
        <taxon>Saccharomycotina</taxon>
        <taxon>Pichiomycetes</taxon>
        <taxon>Metschnikowiaceae</taxon>
        <taxon>Candidozyma</taxon>
    </lineage>
</organism>
<dbReference type="GO" id="GO:0016070">
    <property type="term" value="P:RNA metabolic process"/>
    <property type="evidence" value="ECO:0007669"/>
    <property type="project" value="UniProtKB-ARBA"/>
</dbReference>
<dbReference type="PROSITE" id="PS50294">
    <property type="entry name" value="WD_REPEATS_REGION"/>
    <property type="match status" value="1"/>
</dbReference>
<evidence type="ECO:0000313" key="8">
    <source>
        <dbReference type="Proteomes" id="UP000244406"/>
    </source>
</evidence>
<dbReference type="PANTHER" id="PTHR19861:SF0">
    <property type="entry name" value="WD REPEAT-CONTAINING PROTEIN 82"/>
    <property type="match status" value="1"/>
</dbReference>
<keyword evidence="4" id="KW-0677">Repeat</keyword>
<evidence type="ECO:0000256" key="3">
    <source>
        <dbReference type="ARBA" id="ARBA00022574"/>
    </source>
</evidence>